<dbReference type="PROSITE" id="PS51898">
    <property type="entry name" value="TYR_RECOMBINASE"/>
    <property type="match status" value="1"/>
</dbReference>
<evidence type="ECO:0000259" key="6">
    <source>
        <dbReference type="PROSITE" id="PS51898"/>
    </source>
</evidence>
<accession>A0A7W5B0N9</accession>
<dbReference type="SUPFAM" id="SSF56349">
    <property type="entry name" value="DNA breaking-rejoining enzymes"/>
    <property type="match status" value="1"/>
</dbReference>
<evidence type="ECO:0000313" key="8">
    <source>
        <dbReference type="EMBL" id="MBB3111954.1"/>
    </source>
</evidence>
<dbReference type="RefSeq" id="WP_183601799.1">
    <property type="nucleotide sequence ID" value="NZ_JACHXK010000009.1"/>
</dbReference>
<evidence type="ECO:0000259" key="7">
    <source>
        <dbReference type="PROSITE" id="PS51900"/>
    </source>
</evidence>
<comment type="caution">
    <text evidence="8">The sequence shown here is derived from an EMBL/GenBank/DDBJ whole genome shotgun (WGS) entry which is preliminary data.</text>
</comment>
<feature type="domain" description="Core-binding (CB)" evidence="7">
    <location>
        <begin position="74"/>
        <end position="166"/>
    </location>
</feature>
<keyword evidence="2" id="KW-0229">DNA integration</keyword>
<dbReference type="Gene3D" id="1.10.150.130">
    <property type="match status" value="1"/>
</dbReference>
<dbReference type="InterPro" id="IPR002104">
    <property type="entry name" value="Integrase_catalytic"/>
</dbReference>
<evidence type="ECO:0000256" key="1">
    <source>
        <dbReference type="ARBA" id="ARBA00008857"/>
    </source>
</evidence>
<dbReference type="PROSITE" id="PS51900">
    <property type="entry name" value="CB"/>
    <property type="match status" value="1"/>
</dbReference>
<organism evidence="8 9">
    <name type="scientific">Paenibacillus phyllosphaerae</name>
    <dbReference type="NCBI Taxonomy" id="274593"/>
    <lineage>
        <taxon>Bacteria</taxon>
        <taxon>Bacillati</taxon>
        <taxon>Bacillota</taxon>
        <taxon>Bacilli</taxon>
        <taxon>Bacillales</taxon>
        <taxon>Paenibacillaceae</taxon>
        <taxon>Paenibacillus</taxon>
    </lineage>
</organism>
<keyword evidence="3 5" id="KW-0238">DNA-binding</keyword>
<dbReference type="PANTHER" id="PTHR30349">
    <property type="entry name" value="PHAGE INTEGRASE-RELATED"/>
    <property type="match status" value="1"/>
</dbReference>
<evidence type="ECO:0000256" key="3">
    <source>
        <dbReference type="ARBA" id="ARBA00023125"/>
    </source>
</evidence>
<proteinExistence type="inferred from homology"/>
<gene>
    <name evidence="8" type="ORF">FHS18_004022</name>
</gene>
<dbReference type="InterPro" id="IPR011010">
    <property type="entry name" value="DNA_brk_join_enz"/>
</dbReference>
<dbReference type="PANTHER" id="PTHR30349:SF41">
    <property type="entry name" value="INTEGRASE_RECOMBINASE PROTEIN MJ0367-RELATED"/>
    <property type="match status" value="1"/>
</dbReference>
<sequence>MASIERRGESNSWRLIVEAGYDAHGKRLKRYKTIRVEDPSLLRTTKRLKEYLQEELVKFKIEVEAGEYIAPEKMTFSAFVNEWRTNYALKHLAERTLYTYESNLKTRIIPTFGHMRIDQIKPLHIIRFLDSLDKDNSRLGFREGRLSSGSIEIVHRVLKNIFSRAVEWKLIKENPLSGVKKPTVRYKQIIPYDNQEIQELLQALQKEPIHWRVIVTLALTSGLRRGELLGLEWHHINWDDGTLDVLQSVSLAPAGIAHVKEPKTRNSKRKVSLPTSMLEQLRYYYEVKSDERRMIGDKWKGGNYNFIFCHPDGRAFHQERPYLWFRNFLKKNNLRYIKFHTLRHTSATLLINQGVHAKIIAERLGHGSIQVTMNTYGFALRTADRAAAEKFESIINQMET</sequence>
<dbReference type="InterPro" id="IPR010998">
    <property type="entry name" value="Integrase_recombinase_N"/>
</dbReference>
<keyword evidence="4" id="KW-0233">DNA recombination</keyword>
<dbReference type="Pfam" id="PF00589">
    <property type="entry name" value="Phage_integrase"/>
    <property type="match status" value="1"/>
</dbReference>
<dbReference type="Pfam" id="PF14659">
    <property type="entry name" value="Phage_int_SAM_3"/>
    <property type="match status" value="1"/>
</dbReference>
<dbReference type="GO" id="GO:0003677">
    <property type="term" value="F:DNA binding"/>
    <property type="evidence" value="ECO:0007669"/>
    <property type="project" value="UniProtKB-UniRule"/>
</dbReference>
<dbReference type="EMBL" id="JACHXK010000009">
    <property type="protein sequence ID" value="MBB3111954.1"/>
    <property type="molecule type" value="Genomic_DNA"/>
</dbReference>
<dbReference type="Gene3D" id="1.10.443.10">
    <property type="entry name" value="Intergrase catalytic core"/>
    <property type="match status" value="1"/>
</dbReference>
<comment type="similarity">
    <text evidence="1">Belongs to the 'phage' integrase family.</text>
</comment>
<evidence type="ECO:0000256" key="4">
    <source>
        <dbReference type="ARBA" id="ARBA00023172"/>
    </source>
</evidence>
<keyword evidence="9" id="KW-1185">Reference proteome</keyword>
<dbReference type="Proteomes" id="UP000570361">
    <property type="component" value="Unassembled WGS sequence"/>
</dbReference>
<dbReference type="InterPro" id="IPR050090">
    <property type="entry name" value="Tyrosine_recombinase_XerCD"/>
</dbReference>
<protein>
    <submittedName>
        <fullName evidence="8">Integrase</fullName>
    </submittedName>
</protein>
<feature type="domain" description="Tyr recombinase" evidence="6">
    <location>
        <begin position="187"/>
        <end position="390"/>
    </location>
</feature>
<evidence type="ECO:0000256" key="2">
    <source>
        <dbReference type="ARBA" id="ARBA00022908"/>
    </source>
</evidence>
<dbReference type="CDD" id="cd01189">
    <property type="entry name" value="INT_ICEBs1_C_like"/>
    <property type="match status" value="1"/>
</dbReference>
<name>A0A7W5B0N9_9BACL</name>
<dbReference type="InterPro" id="IPR004107">
    <property type="entry name" value="Integrase_SAM-like_N"/>
</dbReference>
<dbReference type="InterPro" id="IPR044068">
    <property type="entry name" value="CB"/>
</dbReference>
<reference evidence="8 9" key="1">
    <citation type="submission" date="2020-08" db="EMBL/GenBank/DDBJ databases">
        <title>Genomic Encyclopedia of Type Strains, Phase III (KMG-III): the genomes of soil and plant-associated and newly described type strains.</title>
        <authorList>
            <person name="Whitman W."/>
        </authorList>
    </citation>
    <scope>NUCLEOTIDE SEQUENCE [LARGE SCALE GENOMIC DNA]</scope>
    <source>
        <strain evidence="8 9">CECT 5862</strain>
    </source>
</reference>
<evidence type="ECO:0000256" key="5">
    <source>
        <dbReference type="PROSITE-ProRule" id="PRU01248"/>
    </source>
</evidence>
<dbReference type="InterPro" id="IPR013762">
    <property type="entry name" value="Integrase-like_cat_sf"/>
</dbReference>
<evidence type="ECO:0000313" key="9">
    <source>
        <dbReference type="Proteomes" id="UP000570361"/>
    </source>
</evidence>
<dbReference type="GO" id="GO:0015074">
    <property type="term" value="P:DNA integration"/>
    <property type="evidence" value="ECO:0007669"/>
    <property type="project" value="UniProtKB-KW"/>
</dbReference>
<dbReference type="AlphaFoldDB" id="A0A7W5B0N9"/>
<dbReference type="GO" id="GO:0006310">
    <property type="term" value="P:DNA recombination"/>
    <property type="evidence" value="ECO:0007669"/>
    <property type="project" value="UniProtKB-KW"/>
</dbReference>